<evidence type="ECO:0000313" key="2">
    <source>
        <dbReference type="EMBL" id="MFC0424349.1"/>
    </source>
</evidence>
<protein>
    <submittedName>
        <fullName evidence="2">Helix-turn-helix domain-containing protein</fullName>
    </submittedName>
</protein>
<name>A0ABV6K4G3_9LACO</name>
<keyword evidence="3" id="KW-1185">Reference proteome</keyword>
<evidence type="ECO:0000313" key="3">
    <source>
        <dbReference type="Proteomes" id="UP001589855"/>
    </source>
</evidence>
<dbReference type="InterPro" id="IPR051448">
    <property type="entry name" value="CdaR-like_regulators"/>
</dbReference>
<dbReference type="Pfam" id="PF13556">
    <property type="entry name" value="HTH_30"/>
    <property type="match status" value="1"/>
</dbReference>
<reference evidence="2 3" key="1">
    <citation type="submission" date="2024-09" db="EMBL/GenBank/DDBJ databases">
        <authorList>
            <person name="Sun Q."/>
            <person name="Mori K."/>
        </authorList>
    </citation>
    <scope>NUCLEOTIDE SEQUENCE [LARGE SCALE GENOMIC DNA]</scope>
    <source>
        <strain evidence="2 3">TBRC 4575</strain>
    </source>
</reference>
<dbReference type="InterPro" id="IPR025736">
    <property type="entry name" value="PucR_C-HTH_dom"/>
</dbReference>
<dbReference type="RefSeq" id="WP_137645075.1">
    <property type="nucleotide sequence ID" value="NZ_BAABRM010000011.1"/>
</dbReference>
<dbReference type="PANTHER" id="PTHR33744">
    <property type="entry name" value="CARBOHYDRATE DIACID REGULATOR"/>
    <property type="match status" value="1"/>
</dbReference>
<dbReference type="Gene3D" id="1.10.10.2840">
    <property type="entry name" value="PucR C-terminal helix-turn-helix domain"/>
    <property type="match status" value="1"/>
</dbReference>
<sequence>MDAQQLMAIYPHATVQSAPALSDHTVCVKLAAGKYLCIDTTNLEDRELALLELLATPKASVQTDDWTAYLLGKTAHAPQTTAEQFQLVYFRVRFTDATQSRTAWLQAFAALFDGCLHQAWTAKTAGYLLLKQPVSAETDLPAMLALLDDDFATNTTVLLGSQQPHDAKLPRVYTVEQQLFSQEHQQAVTTVTAQLLPALAGPRKLELRALCTPLLRVPENQQLIRALYQTLGNVRQAAAHLFVHRNTLLYRIDKFERASGFDLKNMDDLIYCYLLVLAAPST</sequence>
<dbReference type="InterPro" id="IPR009057">
    <property type="entry name" value="Homeodomain-like_sf"/>
</dbReference>
<dbReference type="InterPro" id="IPR042070">
    <property type="entry name" value="PucR_C-HTH_sf"/>
</dbReference>
<feature type="domain" description="PucR C-terminal helix-turn-helix" evidence="1">
    <location>
        <begin position="224"/>
        <end position="276"/>
    </location>
</feature>
<dbReference type="SUPFAM" id="SSF46689">
    <property type="entry name" value="Homeodomain-like"/>
    <property type="match status" value="1"/>
</dbReference>
<gene>
    <name evidence="2" type="ORF">ACFFGS_09490</name>
</gene>
<proteinExistence type="predicted"/>
<organism evidence="2 3">
    <name type="scientific">Lactiplantibacillus plajomi</name>
    <dbReference type="NCBI Taxonomy" id="1457217"/>
    <lineage>
        <taxon>Bacteria</taxon>
        <taxon>Bacillati</taxon>
        <taxon>Bacillota</taxon>
        <taxon>Bacilli</taxon>
        <taxon>Lactobacillales</taxon>
        <taxon>Lactobacillaceae</taxon>
        <taxon>Lactiplantibacillus</taxon>
    </lineage>
</organism>
<comment type="caution">
    <text evidence="2">The sequence shown here is derived from an EMBL/GenBank/DDBJ whole genome shotgun (WGS) entry which is preliminary data.</text>
</comment>
<dbReference type="EMBL" id="JBHLUK010000070">
    <property type="protein sequence ID" value="MFC0424349.1"/>
    <property type="molecule type" value="Genomic_DNA"/>
</dbReference>
<evidence type="ECO:0000259" key="1">
    <source>
        <dbReference type="Pfam" id="PF13556"/>
    </source>
</evidence>
<dbReference type="PANTHER" id="PTHR33744:SF15">
    <property type="entry name" value="CARBOHYDRATE DIACID REGULATOR"/>
    <property type="match status" value="1"/>
</dbReference>
<dbReference type="Proteomes" id="UP001589855">
    <property type="component" value="Unassembled WGS sequence"/>
</dbReference>
<accession>A0ABV6K4G3</accession>